<sequence length="70" mass="8108">MMTTLADFLNSDEEEDRVSLQDLKNLALRSLLLNPYLRQLMVDLDQADDKAKLMRAWTQEPLFVEFAACC</sequence>
<evidence type="ECO:0000313" key="2">
    <source>
        <dbReference type="EMBL" id="KAG5199939.1"/>
    </source>
</evidence>
<comment type="caution">
    <text evidence="2">The sequence shown here is derived from an EMBL/GenBank/DDBJ whole genome shotgun (WGS) entry which is preliminary data.</text>
</comment>
<dbReference type="AlphaFoldDB" id="A0A836A204"/>
<accession>A0A836A204</accession>
<dbReference type="EMBL" id="JAEMGP010000015">
    <property type="protein sequence ID" value="KAG5199939.1"/>
    <property type="molecule type" value="Genomic_DNA"/>
</dbReference>
<gene>
    <name evidence="2" type="ORF">JEQ12_006418</name>
</gene>
<evidence type="ECO:0000259" key="1">
    <source>
        <dbReference type="Pfam" id="PF21373"/>
    </source>
</evidence>
<evidence type="ECO:0000313" key="3">
    <source>
        <dbReference type="Proteomes" id="UP000664991"/>
    </source>
</evidence>
<name>A0A836A204_SHEEP</name>
<reference evidence="2 3" key="1">
    <citation type="submission" date="2020-12" db="EMBL/GenBank/DDBJ databases">
        <title>De novo assembly of Tibetan sheep genome.</title>
        <authorList>
            <person name="Li X."/>
        </authorList>
    </citation>
    <scope>NUCLEOTIDE SEQUENCE [LARGE SCALE GENOMIC DNA]</scope>
    <source>
        <tissue evidence="2">Heart</tissue>
    </source>
</reference>
<dbReference type="Proteomes" id="UP000664991">
    <property type="component" value="Chromosome 15"/>
</dbReference>
<dbReference type="InterPro" id="IPR048371">
    <property type="entry name" value="ZNHIT3_C"/>
</dbReference>
<protein>
    <recommendedName>
        <fullName evidence="1">Zinc finger HIT domain-containing protein</fullName>
    </recommendedName>
</protein>
<proteinExistence type="predicted"/>
<dbReference type="Pfam" id="PF21373">
    <property type="entry name" value="ZNHIT3_C"/>
    <property type="match status" value="1"/>
</dbReference>
<organism evidence="2 3">
    <name type="scientific">Ovis aries</name>
    <name type="common">Sheep</name>
    <dbReference type="NCBI Taxonomy" id="9940"/>
    <lineage>
        <taxon>Eukaryota</taxon>
        <taxon>Metazoa</taxon>
        <taxon>Chordata</taxon>
        <taxon>Craniata</taxon>
        <taxon>Vertebrata</taxon>
        <taxon>Euteleostomi</taxon>
        <taxon>Mammalia</taxon>
        <taxon>Eutheria</taxon>
        <taxon>Laurasiatheria</taxon>
        <taxon>Artiodactyla</taxon>
        <taxon>Ruminantia</taxon>
        <taxon>Pecora</taxon>
        <taxon>Bovidae</taxon>
        <taxon>Caprinae</taxon>
        <taxon>Ovis</taxon>
    </lineage>
</organism>
<feature type="domain" description="Zinc finger HIT" evidence="1">
    <location>
        <begin position="27"/>
        <end position="70"/>
    </location>
</feature>